<reference evidence="3 4" key="1">
    <citation type="submission" date="2017-10" db="EMBL/GenBank/DDBJ databases">
        <title>Draft genome of Longimonas halophila.</title>
        <authorList>
            <person name="Goh K.M."/>
            <person name="Shamsir M.S."/>
            <person name="Lim S.W."/>
        </authorList>
    </citation>
    <scope>NUCLEOTIDE SEQUENCE [LARGE SCALE GENOMIC DNA]</scope>
    <source>
        <strain evidence="3 4">KCTC 42399</strain>
    </source>
</reference>
<feature type="transmembrane region" description="Helical" evidence="2">
    <location>
        <begin position="135"/>
        <end position="153"/>
    </location>
</feature>
<protein>
    <recommendedName>
        <fullName evidence="5">Membrane protein 6-pyruvoyl-tetrahydropterin synthase-related domain-containing protein</fullName>
    </recommendedName>
</protein>
<feature type="transmembrane region" description="Helical" evidence="2">
    <location>
        <begin position="341"/>
        <end position="362"/>
    </location>
</feature>
<feature type="transmembrane region" description="Helical" evidence="2">
    <location>
        <begin position="501"/>
        <end position="518"/>
    </location>
</feature>
<feature type="compositionally biased region" description="Basic and acidic residues" evidence="1">
    <location>
        <begin position="834"/>
        <end position="846"/>
    </location>
</feature>
<proteinExistence type="predicted"/>
<dbReference type="RefSeq" id="WP_098060703.1">
    <property type="nucleotide sequence ID" value="NZ_PDEP01000001.1"/>
</dbReference>
<dbReference type="OrthoDB" id="9772884at2"/>
<feature type="transmembrane region" description="Helical" evidence="2">
    <location>
        <begin position="382"/>
        <end position="403"/>
    </location>
</feature>
<dbReference type="InterPro" id="IPR018580">
    <property type="entry name" value="Uncharacterised_YfhO"/>
</dbReference>
<comment type="caution">
    <text evidence="3">The sequence shown here is derived from an EMBL/GenBank/DDBJ whole genome shotgun (WGS) entry which is preliminary data.</text>
</comment>
<keyword evidence="4" id="KW-1185">Reference proteome</keyword>
<keyword evidence="2" id="KW-0812">Transmembrane</keyword>
<feature type="transmembrane region" description="Helical" evidence="2">
    <location>
        <begin position="159"/>
        <end position="175"/>
    </location>
</feature>
<evidence type="ECO:0000313" key="3">
    <source>
        <dbReference type="EMBL" id="PEN09304.1"/>
    </source>
</evidence>
<feature type="transmembrane region" description="Helical" evidence="2">
    <location>
        <begin position="106"/>
        <end position="128"/>
    </location>
</feature>
<organism evidence="3 4">
    <name type="scientific">Longimonas halophila</name>
    <dbReference type="NCBI Taxonomy" id="1469170"/>
    <lineage>
        <taxon>Bacteria</taxon>
        <taxon>Pseudomonadati</taxon>
        <taxon>Rhodothermota</taxon>
        <taxon>Rhodothermia</taxon>
        <taxon>Rhodothermales</taxon>
        <taxon>Salisaetaceae</taxon>
        <taxon>Longimonas</taxon>
    </lineage>
</organism>
<feature type="transmembrane region" description="Helical" evidence="2">
    <location>
        <begin position="525"/>
        <end position="545"/>
    </location>
</feature>
<dbReference type="AlphaFoldDB" id="A0A2H3NWJ6"/>
<evidence type="ECO:0000256" key="1">
    <source>
        <dbReference type="SAM" id="MobiDB-lite"/>
    </source>
</evidence>
<dbReference type="Proteomes" id="UP000221024">
    <property type="component" value="Unassembled WGS sequence"/>
</dbReference>
<name>A0A2H3NWJ6_9BACT</name>
<gene>
    <name evidence="3" type="ORF">CRI93_00825</name>
</gene>
<feature type="transmembrane region" description="Helical" evidence="2">
    <location>
        <begin position="21"/>
        <end position="41"/>
    </location>
</feature>
<evidence type="ECO:0008006" key="5">
    <source>
        <dbReference type="Google" id="ProtNLM"/>
    </source>
</evidence>
<feature type="transmembrane region" description="Helical" evidence="2">
    <location>
        <begin position="234"/>
        <end position="253"/>
    </location>
</feature>
<accession>A0A2H3NWJ6</accession>
<evidence type="ECO:0000256" key="2">
    <source>
        <dbReference type="SAM" id="Phobius"/>
    </source>
</evidence>
<dbReference type="PANTHER" id="PTHR38454">
    <property type="entry name" value="INTEGRAL MEMBRANE PROTEIN-RELATED"/>
    <property type="match status" value="1"/>
</dbReference>
<dbReference type="PANTHER" id="PTHR38454:SF1">
    <property type="entry name" value="INTEGRAL MEMBRANE PROTEIN"/>
    <property type="match status" value="1"/>
</dbReference>
<dbReference type="EMBL" id="PDEP01000001">
    <property type="protein sequence ID" value="PEN09304.1"/>
    <property type="molecule type" value="Genomic_DNA"/>
</dbReference>
<keyword evidence="2" id="KW-1133">Transmembrane helix</keyword>
<feature type="region of interest" description="Disordered" evidence="1">
    <location>
        <begin position="834"/>
        <end position="854"/>
    </location>
</feature>
<keyword evidence="2" id="KW-0472">Membrane</keyword>
<feature type="transmembrane region" description="Helical" evidence="2">
    <location>
        <begin position="202"/>
        <end position="222"/>
    </location>
</feature>
<sequence>MADSPDASPLTDRLMRMAQRHGLPLVGFFVLSLLYFAPIHFDGMGLHGSDIVQWRGMAEAMMEYEAETGDPALWAPNVFSGMPGYHIRYAPAPPQLDTIVDALRPYLWPTTHFFLLMAGLYALVLYLVRDRWAALLAALGFGFTTYLFIILGAGHQTKFVALAYAPYLLLAFAYGMRRPGLLSSLLFGAALSLHLRADHPQITYYVLMVALVWWIVETIRAGRQSDWMPHLKTTAWLALGTVVGLIMVIHPYWSTFEYKDFSIRGAAAGGEAGSGSLDWDYAMRWSQGPSEFLTLFVADAFGGGGQTYWGPKPFTSGPHYVGGIIVALAGLALWKVRSRIVLSLGLGALATGLFAMGHHAAWLNRPMFEYFPYFSAFRTPETWMSITVLAIVLLAAFGLRALLKRPAPNRKKRRSTPAPDALSMRDSLLPFGVVAGLTLLLWVGGDALLSFEKPDERARIEQAIQQQRPDLSLQNPQVQQFIRSQLSDQRQERQALLQADAQRTLIFVILAMGLIWAYRSERITAPWVVGIGLAALVLVDLWGVGKRYLSRDDLSPNQRAEEQIATYDFDRFLIDEREDAGGPGHFRVYPMALNPMNNAEPSYHHESIGGYHGAKLRRYQDYIDFILEPNQRSGPNKGALNLMAGRYIIGQRALPGTEPVYRDERTGLQVFENPDALPRAFFVDRITVESDQDALWERLGDASTNLRAQAFREEPLDVDLDAISQDNPPSVELQTFTPPEIEWSVETGGQHLLVVNEVYYPAGWNAYLNGEPVPIHRVNYLQRGVVIPEGEHTLTMRFEPTSDRVGGVIAQVATASVYLTIIALVAQPWWRRRNDASDPDAPHPPDPDADEPDA</sequence>
<evidence type="ECO:0000313" key="4">
    <source>
        <dbReference type="Proteomes" id="UP000221024"/>
    </source>
</evidence>
<feature type="transmembrane region" description="Helical" evidence="2">
    <location>
        <begin position="805"/>
        <end position="826"/>
    </location>
</feature>
<feature type="transmembrane region" description="Helical" evidence="2">
    <location>
        <begin position="317"/>
        <end position="334"/>
    </location>
</feature>